<evidence type="ECO:0000256" key="3">
    <source>
        <dbReference type="PROSITE-ProRule" id="PRU00433"/>
    </source>
</evidence>
<dbReference type="EMBL" id="JACWZY010000019">
    <property type="protein sequence ID" value="MBD2703049.1"/>
    <property type="molecule type" value="Genomic_DNA"/>
</dbReference>
<dbReference type="AlphaFoldDB" id="A0A927AP16"/>
<keyword evidence="4" id="KW-1133">Transmembrane helix</keyword>
<dbReference type="GO" id="GO:0046872">
    <property type="term" value="F:metal ion binding"/>
    <property type="evidence" value="ECO:0007669"/>
    <property type="project" value="UniProtKB-KW"/>
</dbReference>
<dbReference type="PANTHER" id="PTHR35889:SF3">
    <property type="entry name" value="F-BOX DOMAIN-CONTAINING PROTEIN"/>
    <property type="match status" value="1"/>
</dbReference>
<evidence type="ECO:0000259" key="5">
    <source>
        <dbReference type="PROSITE" id="PS51007"/>
    </source>
</evidence>
<dbReference type="Pfam" id="PF07583">
    <property type="entry name" value="PSCyt2"/>
    <property type="match status" value="1"/>
</dbReference>
<comment type="caution">
    <text evidence="6">The sequence shown here is derived from an EMBL/GenBank/DDBJ whole genome shotgun (WGS) entry which is preliminary data.</text>
</comment>
<dbReference type="Gene3D" id="2.60.120.260">
    <property type="entry name" value="Galactose-binding domain-like"/>
    <property type="match status" value="1"/>
</dbReference>
<dbReference type="PANTHER" id="PTHR35889">
    <property type="entry name" value="CYCLOINULO-OLIGOSACCHARIDE FRUCTANOTRANSFERASE-RELATED"/>
    <property type="match status" value="1"/>
</dbReference>
<dbReference type="RefSeq" id="WP_190888897.1">
    <property type="nucleotide sequence ID" value="NZ_JACWZY010000019.1"/>
</dbReference>
<sequence>MHTRVIVFSAAIIGVGLLLSSFLGLFEERIDFNTQVKPILNKNCITCHGGVKKASGFSVLFRHEALAPAKSGKPAIIPGDADASEMIRRLTLTDHEERMPLEADPLKPEDIDVLRKWIDQGAEWGDHWAYTRVEKPDVPKIGTFWSRLGIADNQEQNWAKNEIDHFILEKLREHDLKPSPEADKATLIRRLSLDITGLPPTEKEVTDFVQDKSLNAYENVVNRLLASPAYGERWTALWLDLARYADSKGYEKDAQRSLWRYRDWVINAFNQDKPYDQFAVEQLAGDLLSNRTDDQLIATGFHRNTMTNDEGGTQDEEFRTAAIIDRVNTTWDVFQGTTFACVQCHSHPYDPFTHDEYYKYLAFFNNTRDEDVENDSPKLRFFKGTDSVNVAELKTWVQTHASQPQQVQDWMNFVRMTEPKINSHDFDQYVNSSLLGAQYYGFYHGGSSRIKSVNLTGMNRLVMAIGTKSDSATLTLRQDSPTGPSILTLPVPKTGSPWNDSIMVLALPKLSGRHHLYLTLDNPKKPQDWTMVKWLSFRPALPGTPATSLGEADQKLQTILNGNPETTLVLLEGSGNFARKTHVFERGNWLVKGEVVTPDVPKSLPAFTTDTNGKELPRNRLGLAQWMVSRENPLTARVAVNRLWEQLFGTGLVETVEDLGTQGIPPTHRKLLDYLAAEFMETDHWSVKRLLKRMVMSATYQQRSSVSADVLAKDPFNRWLARGPRVRLTSEQVRDQALTVSGLLSRKMFGPSVMPAQPDGIWQSPYNGESWKLSDGSDKYRRALYTHWKRTAPYPSMLTFDSPSREFCQVRRIRTNTPLQALVTLNDPVFVESAQALATSMQQQGKTAEQQIQAGFRQVMLRNPSPNKLAVLLRLYKQSEMYYKKHPADAQTFMGCYGSNDMPRATPELAALTVTANTMLNLDEVITKE</sequence>
<protein>
    <submittedName>
        <fullName evidence="6">DUF1553 domain-containing protein</fullName>
    </submittedName>
</protein>
<keyword evidence="1 3" id="KW-0479">Metal-binding</keyword>
<keyword evidence="7" id="KW-1185">Reference proteome</keyword>
<dbReference type="Proteomes" id="UP000598820">
    <property type="component" value="Unassembled WGS sequence"/>
</dbReference>
<evidence type="ECO:0000313" key="7">
    <source>
        <dbReference type="Proteomes" id="UP000598820"/>
    </source>
</evidence>
<dbReference type="InterPro" id="IPR011444">
    <property type="entry name" value="DUF1549"/>
</dbReference>
<dbReference type="InterPro" id="IPR022655">
    <property type="entry name" value="DUF1553"/>
</dbReference>
<name>A0A927AP16_9BACT</name>
<dbReference type="CDD" id="cd04084">
    <property type="entry name" value="CBM6_xylanase-like"/>
    <property type="match status" value="1"/>
</dbReference>
<evidence type="ECO:0000313" key="6">
    <source>
        <dbReference type="EMBL" id="MBD2703049.1"/>
    </source>
</evidence>
<dbReference type="InterPro" id="IPR011429">
    <property type="entry name" value="Cyt_c_Planctomycete-type"/>
</dbReference>
<keyword evidence="3" id="KW-0349">Heme</keyword>
<keyword evidence="2 3" id="KW-0408">Iron</keyword>
<evidence type="ECO:0000256" key="1">
    <source>
        <dbReference type="ARBA" id="ARBA00022723"/>
    </source>
</evidence>
<dbReference type="GO" id="GO:0020037">
    <property type="term" value="F:heme binding"/>
    <property type="evidence" value="ECO:0007669"/>
    <property type="project" value="InterPro"/>
</dbReference>
<keyword evidence="4" id="KW-0472">Membrane</keyword>
<evidence type="ECO:0000256" key="2">
    <source>
        <dbReference type="ARBA" id="ARBA00023004"/>
    </source>
</evidence>
<feature type="transmembrane region" description="Helical" evidence="4">
    <location>
        <begin position="5"/>
        <end position="26"/>
    </location>
</feature>
<proteinExistence type="predicted"/>
<dbReference type="Pfam" id="PF07635">
    <property type="entry name" value="PSCyt1"/>
    <property type="match status" value="1"/>
</dbReference>
<gene>
    <name evidence="6" type="ORF">IC229_20550</name>
</gene>
<evidence type="ECO:0000256" key="4">
    <source>
        <dbReference type="SAM" id="Phobius"/>
    </source>
</evidence>
<dbReference type="PROSITE" id="PS51007">
    <property type="entry name" value="CYTC"/>
    <property type="match status" value="1"/>
</dbReference>
<reference evidence="6" key="1">
    <citation type="submission" date="2020-09" db="EMBL/GenBank/DDBJ databases">
        <authorList>
            <person name="Kim M.K."/>
        </authorList>
    </citation>
    <scope>NUCLEOTIDE SEQUENCE</scope>
    <source>
        <strain evidence="6">BT702</strain>
    </source>
</reference>
<dbReference type="InterPro" id="IPR009056">
    <property type="entry name" value="Cyt_c-like_dom"/>
</dbReference>
<organism evidence="6 7">
    <name type="scientific">Spirosoma profusum</name>
    <dbReference type="NCBI Taxonomy" id="2771354"/>
    <lineage>
        <taxon>Bacteria</taxon>
        <taxon>Pseudomonadati</taxon>
        <taxon>Bacteroidota</taxon>
        <taxon>Cytophagia</taxon>
        <taxon>Cytophagales</taxon>
        <taxon>Cytophagaceae</taxon>
        <taxon>Spirosoma</taxon>
    </lineage>
</organism>
<accession>A0A927AP16</accession>
<dbReference type="GO" id="GO:0009055">
    <property type="term" value="F:electron transfer activity"/>
    <property type="evidence" value="ECO:0007669"/>
    <property type="project" value="InterPro"/>
</dbReference>
<feature type="domain" description="Cytochrome c" evidence="5">
    <location>
        <begin position="31"/>
        <end position="122"/>
    </location>
</feature>
<dbReference type="Pfam" id="PF07587">
    <property type="entry name" value="PSD1"/>
    <property type="match status" value="1"/>
</dbReference>
<keyword evidence="4" id="KW-0812">Transmembrane</keyword>